<organism evidence="1 2">
    <name type="scientific">Plectus sambesii</name>
    <dbReference type="NCBI Taxonomy" id="2011161"/>
    <lineage>
        <taxon>Eukaryota</taxon>
        <taxon>Metazoa</taxon>
        <taxon>Ecdysozoa</taxon>
        <taxon>Nematoda</taxon>
        <taxon>Chromadorea</taxon>
        <taxon>Plectida</taxon>
        <taxon>Plectina</taxon>
        <taxon>Plectoidea</taxon>
        <taxon>Plectidae</taxon>
        <taxon>Plectus</taxon>
    </lineage>
</organism>
<sequence length="90" mass="10330">MLALSTTIDSYQENGVQGFGNLPNRLKAYVQRYVITDVCPTLVRKAFMEGLINMLTYVLGEMDMTETVQQTWSKIYRVMEQAIIANIVKY</sequence>
<proteinExistence type="predicted"/>
<accession>A0A914VDX0</accession>
<name>A0A914VDX0_9BILA</name>
<reference evidence="2" key="1">
    <citation type="submission" date="2022-11" db="UniProtKB">
        <authorList>
            <consortium name="WormBaseParasite"/>
        </authorList>
    </citation>
    <scope>IDENTIFICATION</scope>
</reference>
<dbReference type="WBParaSite" id="PSAMB.scaffold18549size922.g37614.t1">
    <property type="protein sequence ID" value="PSAMB.scaffold18549size922.g37614.t1"/>
    <property type="gene ID" value="PSAMB.scaffold18549size922.g37614"/>
</dbReference>
<protein>
    <submittedName>
        <fullName evidence="2">Globin family profile domain-containing protein</fullName>
    </submittedName>
</protein>
<dbReference type="AlphaFoldDB" id="A0A914VDX0"/>
<evidence type="ECO:0000313" key="1">
    <source>
        <dbReference type="Proteomes" id="UP000887566"/>
    </source>
</evidence>
<dbReference type="Proteomes" id="UP000887566">
    <property type="component" value="Unplaced"/>
</dbReference>
<evidence type="ECO:0000313" key="2">
    <source>
        <dbReference type="WBParaSite" id="PSAMB.scaffold18549size922.g37614.t1"/>
    </source>
</evidence>
<keyword evidence="1" id="KW-1185">Reference proteome</keyword>